<dbReference type="Pfam" id="PF02518">
    <property type="entry name" value="HATPase_c"/>
    <property type="match status" value="1"/>
</dbReference>
<dbReference type="Gene3D" id="3.30.450.20">
    <property type="entry name" value="PAS domain"/>
    <property type="match status" value="1"/>
</dbReference>
<dbReference type="InterPro" id="IPR035965">
    <property type="entry name" value="PAS-like_dom_sf"/>
</dbReference>
<evidence type="ECO:0000256" key="4">
    <source>
        <dbReference type="ARBA" id="ARBA00022679"/>
    </source>
</evidence>
<accession>A0A150J5E8</accession>
<dbReference type="InterPro" id="IPR036890">
    <property type="entry name" value="HATPase_C_sf"/>
</dbReference>
<dbReference type="InterPro" id="IPR004358">
    <property type="entry name" value="Sig_transdc_His_kin-like_C"/>
</dbReference>
<keyword evidence="6" id="KW-0175">Coiled coil</keyword>
<proteinExistence type="predicted"/>
<reference evidence="9 10" key="1">
    <citation type="journal article" date="2016" name="ISME J.">
        <title>Chasing the elusive Euryarchaeota class WSA2: genomes reveal a uniquely fastidious methyl-reducing methanogen.</title>
        <authorList>
            <person name="Nobu M.K."/>
            <person name="Narihiro T."/>
            <person name="Kuroda K."/>
            <person name="Mei R."/>
            <person name="Liu W.T."/>
        </authorList>
    </citation>
    <scope>NUCLEOTIDE SEQUENCE [LARGE SCALE GENOMIC DNA]</scope>
    <source>
        <strain evidence="9">U1lsi0528_Bin055</strain>
    </source>
</reference>
<protein>
    <recommendedName>
        <fullName evidence="2">histidine kinase</fullName>
        <ecNumber evidence="2">2.7.13.3</ecNumber>
    </recommendedName>
</protein>
<comment type="catalytic activity">
    <reaction evidence="1">
        <text>ATP + protein L-histidine = ADP + protein N-phospho-L-histidine.</text>
        <dbReference type="EC" id="2.7.13.3"/>
    </reaction>
</comment>
<dbReference type="SUPFAM" id="SSF55785">
    <property type="entry name" value="PYP-like sensor domain (PAS domain)"/>
    <property type="match status" value="1"/>
</dbReference>
<dbReference type="InterPro" id="IPR000014">
    <property type="entry name" value="PAS"/>
</dbReference>
<dbReference type="EC" id="2.7.13.3" evidence="2"/>
<dbReference type="AlphaFoldDB" id="A0A150J5E8"/>
<dbReference type="PANTHER" id="PTHR43304">
    <property type="entry name" value="PHYTOCHROME-LIKE PROTEIN CPH1"/>
    <property type="match status" value="1"/>
</dbReference>
<feature type="coiled-coil region" evidence="6">
    <location>
        <begin position="142"/>
        <end position="169"/>
    </location>
</feature>
<evidence type="ECO:0000259" key="8">
    <source>
        <dbReference type="PROSITE" id="PS50112"/>
    </source>
</evidence>
<evidence type="ECO:0000313" key="10">
    <source>
        <dbReference type="Proteomes" id="UP000075398"/>
    </source>
</evidence>
<dbReference type="Gene3D" id="3.30.565.10">
    <property type="entry name" value="Histidine kinase-like ATPase, C-terminal domain"/>
    <property type="match status" value="1"/>
</dbReference>
<feature type="domain" description="PAS" evidence="8">
    <location>
        <begin position="33"/>
        <end position="103"/>
    </location>
</feature>
<keyword evidence="3" id="KW-0597">Phosphoprotein</keyword>
<name>A0A150J5E8_9EURY</name>
<dbReference type="PRINTS" id="PR00344">
    <property type="entry name" value="BCTRLSENSOR"/>
</dbReference>
<evidence type="ECO:0000256" key="5">
    <source>
        <dbReference type="ARBA" id="ARBA00022777"/>
    </source>
</evidence>
<dbReference type="NCBIfam" id="TIGR00229">
    <property type="entry name" value="sensory_box"/>
    <property type="match status" value="1"/>
</dbReference>
<sequence length="361" mass="41528">MLVYISDSTTQDLNRKIGSLEEEITYLKDLINSFQKYVTIAEKANDIIYIHDVDGNITYTNDYCQTISGYSLQELLSMNVYNIIPSPLREIVLEKRKRRLNGDLKVEFYETYFFTKLGNLIPVEVSSIPLMENEKWYATLVLARDIRKRKHYEKKIEELNKDLKLLNKILRHDISNDLTVVSIALEMIETKDDNLKKKAMKAIDRSVELIEKIRQLESSMSLEENLKPIDLRECIDSVVKTYPNLDVNIRGRCIVLADDGICSVIENLINNSMIHGKTNRMDINISNNKKSCLLKVSDYGLGIPDNLKGKIFDEEFSYGDKKGTGLGLYIVKNLVERYGGNIKVEDNKPHGTTFLINLKKK</sequence>
<evidence type="ECO:0000256" key="3">
    <source>
        <dbReference type="ARBA" id="ARBA00022553"/>
    </source>
</evidence>
<keyword evidence="5 9" id="KW-0418">Kinase</keyword>
<dbReference type="InterPro" id="IPR005467">
    <property type="entry name" value="His_kinase_dom"/>
</dbReference>
<evidence type="ECO:0000313" key="9">
    <source>
        <dbReference type="EMBL" id="KYC52459.1"/>
    </source>
</evidence>
<dbReference type="CDD" id="cd00130">
    <property type="entry name" value="PAS"/>
    <property type="match status" value="1"/>
</dbReference>
<feature type="domain" description="Histidine kinase" evidence="7">
    <location>
        <begin position="169"/>
        <end position="361"/>
    </location>
</feature>
<dbReference type="Proteomes" id="UP000075398">
    <property type="component" value="Unassembled WGS sequence"/>
</dbReference>
<organism evidence="9 10">
    <name type="scientific">Candidatus Methanofastidiosum methylothiophilum</name>
    <dbReference type="NCBI Taxonomy" id="1705564"/>
    <lineage>
        <taxon>Archaea</taxon>
        <taxon>Methanobacteriati</taxon>
        <taxon>Methanobacteriota</taxon>
        <taxon>Stenosarchaea group</taxon>
        <taxon>Candidatus Methanofastidiosia</taxon>
        <taxon>Candidatus Methanofastidiosales</taxon>
        <taxon>Candidatus Methanofastidiosaceae</taxon>
        <taxon>Candidatus Methanofastidiosum</taxon>
    </lineage>
</organism>
<dbReference type="PROSITE" id="PS50109">
    <property type="entry name" value="HIS_KIN"/>
    <property type="match status" value="1"/>
</dbReference>
<evidence type="ECO:0000256" key="2">
    <source>
        <dbReference type="ARBA" id="ARBA00012438"/>
    </source>
</evidence>
<dbReference type="GO" id="GO:0004673">
    <property type="term" value="F:protein histidine kinase activity"/>
    <property type="evidence" value="ECO:0007669"/>
    <property type="project" value="UniProtKB-EC"/>
</dbReference>
<dbReference type="SMART" id="SM00387">
    <property type="entry name" value="HATPase_c"/>
    <property type="match status" value="1"/>
</dbReference>
<dbReference type="EMBL" id="LNGC01000023">
    <property type="protein sequence ID" value="KYC52459.1"/>
    <property type="molecule type" value="Genomic_DNA"/>
</dbReference>
<comment type="caution">
    <text evidence="9">The sequence shown here is derived from an EMBL/GenBank/DDBJ whole genome shotgun (WGS) entry which is preliminary data.</text>
</comment>
<gene>
    <name evidence="9" type="ORF">AMQ22_00795</name>
</gene>
<dbReference type="SMART" id="SM00091">
    <property type="entry name" value="PAS"/>
    <property type="match status" value="1"/>
</dbReference>
<keyword evidence="4" id="KW-0808">Transferase</keyword>
<dbReference type="InterPro" id="IPR052162">
    <property type="entry name" value="Sensor_kinase/Photoreceptor"/>
</dbReference>
<evidence type="ECO:0000256" key="1">
    <source>
        <dbReference type="ARBA" id="ARBA00000085"/>
    </source>
</evidence>
<evidence type="ECO:0000256" key="6">
    <source>
        <dbReference type="SAM" id="Coils"/>
    </source>
</evidence>
<dbReference type="Pfam" id="PF13426">
    <property type="entry name" value="PAS_9"/>
    <property type="match status" value="1"/>
</dbReference>
<dbReference type="PANTHER" id="PTHR43304:SF1">
    <property type="entry name" value="PAC DOMAIN-CONTAINING PROTEIN"/>
    <property type="match status" value="1"/>
</dbReference>
<evidence type="ECO:0000259" key="7">
    <source>
        <dbReference type="PROSITE" id="PS50109"/>
    </source>
</evidence>
<dbReference type="SUPFAM" id="SSF55874">
    <property type="entry name" value="ATPase domain of HSP90 chaperone/DNA topoisomerase II/histidine kinase"/>
    <property type="match status" value="1"/>
</dbReference>
<dbReference type="PROSITE" id="PS50112">
    <property type="entry name" value="PAS"/>
    <property type="match status" value="1"/>
</dbReference>
<dbReference type="InterPro" id="IPR003594">
    <property type="entry name" value="HATPase_dom"/>
</dbReference>